<evidence type="ECO:0000256" key="2">
    <source>
        <dbReference type="ARBA" id="ARBA00022679"/>
    </source>
</evidence>
<dbReference type="EMBL" id="JAGKSP010000008">
    <property type="protein sequence ID" value="MBP3964892.1"/>
    <property type="molecule type" value="Genomic_DNA"/>
</dbReference>
<keyword evidence="7 8" id="KW-0501">Molybdenum cofactor biosynthesis</keyword>
<keyword evidence="12" id="KW-1185">Reference proteome</keyword>
<dbReference type="Pfam" id="PF12804">
    <property type="entry name" value="NTP_transf_3"/>
    <property type="match status" value="1"/>
</dbReference>
<dbReference type="SUPFAM" id="SSF53448">
    <property type="entry name" value="Nucleotide-diphospho-sugar transferases"/>
    <property type="match status" value="1"/>
</dbReference>
<evidence type="ECO:0000256" key="5">
    <source>
        <dbReference type="ARBA" id="ARBA00022842"/>
    </source>
</evidence>
<protein>
    <recommendedName>
        <fullName evidence="8">Probable molybdenum cofactor guanylyltransferase</fullName>
        <shortName evidence="8">MoCo guanylyltransferase</shortName>
        <ecNumber evidence="8">2.7.7.77</ecNumber>
    </recommendedName>
    <alternativeName>
        <fullName evidence="8">GTP:molybdopterin guanylyltransferase</fullName>
    </alternativeName>
    <alternativeName>
        <fullName evidence="8">Mo-MPT guanylyltransferase</fullName>
    </alternativeName>
    <alternativeName>
        <fullName evidence="8">Molybdopterin guanylyltransferase</fullName>
    </alternativeName>
    <alternativeName>
        <fullName evidence="8">Molybdopterin-guanine dinucleotide synthase</fullName>
        <shortName evidence="8">MGD synthase</shortName>
    </alternativeName>
</protein>
<evidence type="ECO:0000256" key="8">
    <source>
        <dbReference type="HAMAP-Rule" id="MF_00316"/>
    </source>
</evidence>
<comment type="function">
    <text evidence="8">Transfers a GMP moiety from GTP to Mo-molybdopterin (Mo-MPT) cofactor (Moco or molybdenum cofactor) to form Mo-molybdopterin guanine dinucleotide (Mo-MGD) cofactor.</text>
</comment>
<sequence>MSLLLSGVPGVILAGGRSSRMGSDKALLPVGTQGDVILRVVAEQMLTLGMHDVVVSVGDSEREDAYRLRLGGLLGQVRFVHDTYPDCGPLAGLHAALSSMQVPGYAFVMACDMPVLSGALLARMLPLASEAAAPRSEAGMPQVIRTPNQPFHALYHTSVTSELKQRLERHELRLMSLLDALHTVEIEPQANEEKAFVNLNTPELYADYVRSKGNL</sequence>
<dbReference type="EC" id="2.7.7.77" evidence="8"/>
<dbReference type="InterPro" id="IPR029044">
    <property type="entry name" value="Nucleotide-diphossugar_trans"/>
</dbReference>
<feature type="binding site" evidence="8">
    <location>
        <position position="112"/>
    </location>
    <ligand>
        <name>Mg(2+)</name>
        <dbReference type="ChEBI" id="CHEBI:18420"/>
    </ligand>
</feature>
<evidence type="ECO:0000259" key="10">
    <source>
        <dbReference type="Pfam" id="PF12804"/>
    </source>
</evidence>
<feature type="binding site" evidence="8">
    <location>
        <position position="112"/>
    </location>
    <ligand>
        <name>GTP</name>
        <dbReference type="ChEBI" id="CHEBI:37565"/>
    </ligand>
</feature>
<dbReference type="InterPro" id="IPR025877">
    <property type="entry name" value="MobA-like_NTP_Trfase"/>
</dbReference>
<feature type="binding site" evidence="8">
    <location>
        <position position="82"/>
    </location>
    <ligand>
        <name>GTP</name>
        <dbReference type="ChEBI" id="CHEBI:37565"/>
    </ligand>
</feature>
<dbReference type="PANTHER" id="PTHR19136:SF81">
    <property type="entry name" value="MOLYBDENUM COFACTOR GUANYLYLTRANSFERASE"/>
    <property type="match status" value="1"/>
</dbReference>
<keyword evidence="1 8" id="KW-0963">Cytoplasm</keyword>
<dbReference type="PANTHER" id="PTHR19136">
    <property type="entry name" value="MOLYBDENUM COFACTOR GUANYLYLTRANSFERASE"/>
    <property type="match status" value="1"/>
</dbReference>
<dbReference type="CDD" id="cd02503">
    <property type="entry name" value="MobA"/>
    <property type="match status" value="1"/>
</dbReference>
<keyword evidence="3 8" id="KW-0479">Metal-binding</keyword>
<feature type="binding site" evidence="8">
    <location>
        <position position="25"/>
    </location>
    <ligand>
        <name>GTP</name>
        <dbReference type="ChEBI" id="CHEBI:37565"/>
    </ligand>
</feature>
<evidence type="ECO:0000256" key="9">
    <source>
        <dbReference type="SAM" id="Coils"/>
    </source>
</evidence>
<dbReference type="Proteomes" id="UP000673394">
    <property type="component" value="Unassembled WGS sequence"/>
</dbReference>
<dbReference type="InterPro" id="IPR013482">
    <property type="entry name" value="Molybde_CF_guanTrfase"/>
</dbReference>
<comment type="caution">
    <text evidence="8">Lacks conserved residue(s) required for the propagation of feature annotation.</text>
</comment>
<evidence type="ECO:0000313" key="11">
    <source>
        <dbReference type="EMBL" id="MBP3964892.1"/>
    </source>
</evidence>
<proteinExistence type="inferred from homology"/>
<comment type="catalytic activity">
    <reaction evidence="8">
        <text>Mo-molybdopterin + GTP + H(+) = Mo-molybdopterin guanine dinucleotide + diphosphate</text>
        <dbReference type="Rhea" id="RHEA:34243"/>
        <dbReference type="ChEBI" id="CHEBI:15378"/>
        <dbReference type="ChEBI" id="CHEBI:33019"/>
        <dbReference type="ChEBI" id="CHEBI:37565"/>
        <dbReference type="ChEBI" id="CHEBI:71302"/>
        <dbReference type="ChEBI" id="CHEBI:71310"/>
        <dbReference type="EC" id="2.7.7.77"/>
    </reaction>
</comment>
<evidence type="ECO:0000256" key="7">
    <source>
        <dbReference type="ARBA" id="ARBA00023150"/>
    </source>
</evidence>
<evidence type="ECO:0000256" key="1">
    <source>
        <dbReference type="ARBA" id="ARBA00022490"/>
    </source>
</evidence>
<dbReference type="Gene3D" id="3.90.550.10">
    <property type="entry name" value="Spore Coat Polysaccharide Biosynthesis Protein SpsA, Chain A"/>
    <property type="match status" value="1"/>
</dbReference>
<comment type="domain">
    <text evidence="8">The N-terminal domain determines nucleotide recognition and specific binding, while the C-terminal domain determines the specific binding to the target protein.</text>
</comment>
<keyword evidence="4 8" id="KW-0547">Nucleotide-binding</keyword>
<feature type="binding site" evidence="8">
    <location>
        <begin position="13"/>
        <end position="15"/>
    </location>
    <ligand>
        <name>GTP</name>
        <dbReference type="ChEBI" id="CHEBI:37565"/>
    </ligand>
</feature>
<evidence type="ECO:0000256" key="4">
    <source>
        <dbReference type="ARBA" id="ARBA00022741"/>
    </source>
</evidence>
<keyword evidence="6 8" id="KW-0342">GTP-binding</keyword>
<keyword evidence="2 8" id="KW-0808">Transferase</keyword>
<dbReference type="HAMAP" id="MF_00316">
    <property type="entry name" value="MobA"/>
    <property type="match status" value="1"/>
</dbReference>
<dbReference type="RefSeq" id="WP_210660890.1">
    <property type="nucleotide sequence ID" value="NZ_JAGKSP010000008.1"/>
</dbReference>
<keyword evidence="11" id="KW-0548">Nucleotidyltransferase</keyword>
<comment type="caution">
    <text evidence="11">The sequence shown here is derived from an EMBL/GenBank/DDBJ whole genome shotgun (WGS) entry which is preliminary data.</text>
</comment>
<name>A0ABS5CGA5_9BACL</name>
<comment type="subcellular location">
    <subcellularLocation>
        <location evidence="8">Cytoplasm</location>
    </subcellularLocation>
</comment>
<comment type="cofactor">
    <cofactor evidence="8">
        <name>Mg(2+)</name>
        <dbReference type="ChEBI" id="CHEBI:18420"/>
    </cofactor>
</comment>
<dbReference type="GO" id="GO:0016779">
    <property type="term" value="F:nucleotidyltransferase activity"/>
    <property type="evidence" value="ECO:0007669"/>
    <property type="project" value="UniProtKB-KW"/>
</dbReference>
<evidence type="ECO:0000313" key="12">
    <source>
        <dbReference type="Proteomes" id="UP000673394"/>
    </source>
</evidence>
<keyword evidence="9" id="KW-0175">Coiled coil</keyword>
<organism evidence="11 12">
    <name type="scientific">Paenibacillus lignilyticus</name>
    <dbReference type="NCBI Taxonomy" id="1172615"/>
    <lineage>
        <taxon>Bacteria</taxon>
        <taxon>Bacillati</taxon>
        <taxon>Bacillota</taxon>
        <taxon>Bacilli</taxon>
        <taxon>Bacillales</taxon>
        <taxon>Paenibacillaceae</taxon>
        <taxon>Paenibacillus</taxon>
    </lineage>
</organism>
<evidence type="ECO:0000256" key="3">
    <source>
        <dbReference type="ARBA" id="ARBA00022723"/>
    </source>
</evidence>
<feature type="coiled-coil region" evidence="9">
    <location>
        <begin position="160"/>
        <end position="187"/>
    </location>
</feature>
<gene>
    <name evidence="8" type="primary">mobA</name>
    <name evidence="11" type="ORF">I8J30_19395</name>
</gene>
<comment type="similarity">
    <text evidence="8">Belongs to the MobA family.</text>
</comment>
<evidence type="ECO:0000256" key="6">
    <source>
        <dbReference type="ARBA" id="ARBA00023134"/>
    </source>
</evidence>
<feature type="domain" description="MobA-like NTP transferase" evidence="10">
    <location>
        <begin position="10"/>
        <end position="180"/>
    </location>
</feature>
<keyword evidence="5 8" id="KW-0460">Magnesium</keyword>
<accession>A0ABS5CGA5</accession>
<reference evidence="11 12" key="1">
    <citation type="submission" date="2021-04" db="EMBL/GenBank/DDBJ databases">
        <title>Paenibacillus sp. DLE-14 whole genome sequence.</title>
        <authorList>
            <person name="Ham Y.J."/>
        </authorList>
    </citation>
    <scope>NUCLEOTIDE SEQUENCE [LARGE SCALE GENOMIC DNA]</scope>
    <source>
        <strain evidence="11 12">DLE-14</strain>
    </source>
</reference>